<dbReference type="GO" id="GO:0015990">
    <property type="term" value="P:electron transport coupled proton transport"/>
    <property type="evidence" value="ECO:0007669"/>
    <property type="project" value="TreeGrafter"/>
</dbReference>
<evidence type="ECO:0000256" key="2">
    <source>
        <dbReference type="ARBA" id="ARBA00009025"/>
    </source>
</evidence>
<protein>
    <submittedName>
        <fullName evidence="12">NADH-quinone oxidoreductase subunit M</fullName>
    </submittedName>
</protein>
<dbReference type="Pfam" id="PF01059">
    <property type="entry name" value="Oxidored_q5_N"/>
    <property type="match status" value="1"/>
</dbReference>
<dbReference type="GO" id="GO:0016020">
    <property type="term" value="C:membrane"/>
    <property type="evidence" value="ECO:0007669"/>
    <property type="project" value="UniProtKB-SubCell"/>
</dbReference>
<comment type="caution">
    <text evidence="12">The sequence shown here is derived from an EMBL/GenBank/DDBJ whole genome shotgun (WGS) entry which is preliminary data.</text>
</comment>
<dbReference type="InterPro" id="IPR003918">
    <property type="entry name" value="NADH_UbQ_OxRdtase"/>
</dbReference>
<keyword evidence="7 9" id="KW-0472">Membrane</keyword>
<evidence type="ECO:0000256" key="5">
    <source>
        <dbReference type="ARBA" id="ARBA00022989"/>
    </source>
</evidence>
<proteinExistence type="inferred from homology"/>
<accession>A0A372ISC5</accession>
<dbReference type="InterPro" id="IPR000260">
    <property type="entry name" value="NADH4_N"/>
</dbReference>
<keyword evidence="6" id="KW-0520">NAD</keyword>
<feature type="transmembrane region" description="Helical" evidence="9">
    <location>
        <begin position="331"/>
        <end position="352"/>
    </location>
</feature>
<feature type="transmembrane region" description="Helical" evidence="9">
    <location>
        <begin position="372"/>
        <end position="390"/>
    </location>
</feature>
<feature type="transmembrane region" description="Helical" evidence="9">
    <location>
        <begin position="166"/>
        <end position="185"/>
    </location>
</feature>
<comment type="similarity">
    <text evidence="2">Belongs to the complex I subunit 4 family.</text>
</comment>
<dbReference type="GO" id="GO:0042773">
    <property type="term" value="P:ATP synthesis coupled electron transport"/>
    <property type="evidence" value="ECO:0007669"/>
    <property type="project" value="InterPro"/>
</dbReference>
<dbReference type="EMBL" id="QVQT01000002">
    <property type="protein sequence ID" value="RFU17671.1"/>
    <property type="molecule type" value="Genomic_DNA"/>
</dbReference>
<evidence type="ECO:0000256" key="9">
    <source>
        <dbReference type="SAM" id="Phobius"/>
    </source>
</evidence>
<feature type="transmembrane region" description="Helical" evidence="9">
    <location>
        <begin position="31"/>
        <end position="51"/>
    </location>
</feature>
<dbReference type="OrthoDB" id="9811718at2"/>
<feature type="transmembrane region" description="Helical" evidence="9">
    <location>
        <begin position="83"/>
        <end position="101"/>
    </location>
</feature>
<evidence type="ECO:0000259" key="10">
    <source>
        <dbReference type="Pfam" id="PF00361"/>
    </source>
</evidence>
<keyword evidence="5 9" id="KW-1133">Transmembrane helix</keyword>
<evidence type="ECO:0000259" key="11">
    <source>
        <dbReference type="Pfam" id="PF01059"/>
    </source>
</evidence>
<keyword evidence="13" id="KW-1185">Reference proteome</keyword>
<dbReference type="RefSeq" id="WP_117298419.1">
    <property type="nucleotide sequence ID" value="NZ_QVQT02000002.1"/>
</dbReference>
<dbReference type="GO" id="GO:0008137">
    <property type="term" value="F:NADH dehydrogenase (ubiquinone) activity"/>
    <property type="evidence" value="ECO:0007669"/>
    <property type="project" value="InterPro"/>
</dbReference>
<comment type="subcellular location">
    <subcellularLocation>
        <location evidence="1">Endomembrane system</location>
        <topology evidence="1">Multi-pass membrane protein</topology>
    </subcellularLocation>
    <subcellularLocation>
        <location evidence="8">Membrane</location>
        <topology evidence="8">Multi-pass membrane protein</topology>
    </subcellularLocation>
</comment>
<feature type="transmembrane region" description="Helical" evidence="9">
    <location>
        <begin position="137"/>
        <end position="154"/>
    </location>
</feature>
<evidence type="ECO:0000256" key="3">
    <source>
        <dbReference type="ARBA" id="ARBA00022692"/>
    </source>
</evidence>
<dbReference type="AlphaFoldDB" id="A0A372ISC5"/>
<gene>
    <name evidence="12" type="ORF">D0Y96_05950</name>
</gene>
<evidence type="ECO:0000313" key="13">
    <source>
        <dbReference type="Proteomes" id="UP000264702"/>
    </source>
</evidence>
<dbReference type="NCBIfam" id="TIGR01972">
    <property type="entry name" value="NDH_I_M"/>
    <property type="match status" value="1"/>
</dbReference>
<keyword evidence="4" id="KW-1278">Translocase</keyword>
<organism evidence="12 13">
    <name type="scientific">Paracidobacterium acidisoli</name>
    <dbReference type="NCBI Taxonomy" id="2303751"/>
    <lineage>
        <taxon>Bacteria</taxon>
        <taxon>Pseudomonadati</taxon>
        <taxon>Acidobacteriota</taxon>
        <taxon>Terriglobia</taxon>
        <taxon>Terriglobales</taxon>
        <taxon>Acidobacteriaceae</taxon>
        <taxon>Paracidobacterium</taxon>
    </lineage>
</organism>
<evidence type="ECO:0000256" key="6">
    <source>
        <dbReference type="ARBA" id="ARBA00023027"/>
    </source>
</evidence>
<dbReference type="Pfam" id="PF00361">
    <property type="entry name" value="Proton_antipo_M"/>
    <property type="match status" value="1"/>
</dbReference>
<dbReference type="Proteomes" id="UP000264702">
    <property type="component" value="Unassembled WGS sequence"/>
</dbReference>
<sequence>MLSDSILTLTTFVPTAGALVVALLPRRGRVIQWWTLAVALATFILSLHLPFHFDYTRHGFQFEENYAWIASPAIRYHLGVDGLSMWLILLTTFLGPLGVLASWKAIESRTKEFYFFFLLQQTAMIGVFVSLDMFLYYGFWELSLVPMAILIAMFGRNRGPQAAIKFFLYTFLTSALFLVAILWLYSKAGTFDFVELQSRLGDGSLALAPKALCWVSLAFLVAFAVKVPVFPLHGWLADVISEAPTAMAMVVAGKLGLYSILRFNLGLFPAQSREFAPWMIALAVIGLLYGAAVALAQTDMKRLVAYAMLSSLSFCTLGIFCFSVSGLNGAVFQTLNEGLTGSALLILVGILYERYGTTDLTQFGGAAAKLPWMATLFVVTTLSLVGLPILNGFVGEFLVLSGSFPVSPGWVAAATIGVILSAAYMLWMVQRIFYGPQSALVAGKAAGDLNFRELVTLWPMAILMLIMGVASPYWIRAIDGAVSSLANSQVNSVTHTVTNAAIPVAEVKQ</sequence>
<feature type="transmembrane region" description="Helical" evidence="9">
    <location>
        <begin position="275"/>
        <end position="296"/>
    </location>
</feature>
<evidence type="ECO:0000256" key="8">
    <source>
        <dbReference type="RuleBase" id="RU000320"/>
    </source>
</evidence>
<feature type="domain" description="NADH:quinone oxidoreductase/Mrp antiporter transmembrane" evidence="10">
    <location>
        <begin position="130"/>
        <end position="420"/>
    </location>
</feature>
<feature type="transmembrane region" description="Helical" evidence="9">
    <location>
        <begin position="113"/>
        <end position="131"/>
    </location>
</feature>
<dbReference type="GO" id="GO:0048039">
    <property type="term" value="F:ubiquinone binding"/>
    <property type="evidence" value="ECO:0007669"/>
    <property type="project" value="TreeGrafter"/>
</dbReference>
<dbReference type="PRINTS" id="PR01437">
    <property type="entry name" value="NUOXDRDTASE4"/>
</dbReference>
<dbReference type="PANTHER" id="PTHR43507">
    <property type="entry name" value="NADH-UBIQUINONE OXIDOREDUCTASE CHAIN 4"/>
    <property type="match status" value="1"/>
</dbReference>
<feature type="transmembrane region" description="Helical" evidence="9">
    <location>
        <begin position="303"/>
        <end position="325"/>
    </location>
</feature>
<evidence type="ECO:0000256" key="1">
    <source>
        <dbReference type="ARBA" id="ARBA00004127"/>
    </source>
</evidence>
<feature type="domain" description="NADH:ubiquinone oxidoreductase chain 4 N-terminal" evidence="11">
    <location>
        <begin position="72"/>
        <end position="123"/>
    </location>
</feature>
<evidence type="ECO:0000256" key="7">
    <source>
        <dbReference type="ARBA" id="ARBA00023136"/>
    </source>
</evidence>
<dbReference type="GO" id="GO:0003954">
    <property type="term" value="F:NADH dehydrogenase activity"/>
    <property type="evidence" value="ECO:0007669"/>
    <property type="project" value="TreeGrafter"/>
</dbReference>
<dbReference type="GO" id="GO:0012505">
    <property type="term" value="C:endomembrane system"/>
    <property type="evidence" value="ECO:0007669"/>
    <property type="project" value="UniProtKB-SubCell"/>
</dbReference>
<name>A0A372ISC5_9BACT</name>
<evidence type="ECO:0000256" key="4">
    <source>
        <dbReference type="ARBA" id="ARBA00022967"/>
    </source>
</evidence>
<reference evidence="12 13" key="1">
    <citation type="submission" date="2018-08" db="EMBL/GenBank/DDBJ databases">
        <title>Acidipila sp. 4G-K13, an acidobacterium isolated from forest soil.</title>
        <authorList>
            <person name="Gao Z.-H."/>
            <person name="Qiu L.-H."/>
        </authorList>
    </citation>
    <scope>NUCLEOTIDE SEQUENCE [LARGE SCALE GENOMIC DNA]</scope>
    <source>
        <strain evidence="12 13">4G-K13</strain>
    </source>
</reference>
<dbReference type="InterPro" id="IPR010227">
    <property type="entry name" value="NADH_Q_OxRdtase_chainM/4"/>
</dbReference>
<feature type="transmembrane region" description="Helical" evidence="9">
    <location>
        <begin position="455"/>
        <end position="475"/>
    </location>
</feature>
<feature type="transmembrane region" description="Helical" evidence="9">
    <location>
        <begin position="6"/>
        <end position="24"/>
    </location>
</feature>
<feature type="transmembrane region" description="Helical" evidence="9">
    <location>
        <begin position="410"/>
        <end position="434"/>
    </location>
</feature>
<dbReference type="InterPro" id="IPR001750">
    <property type="entry name" value="ND/Mrp_TM"/>
</dbReference>
<dbReference type="PANTHER" id="PTHR43507:SF1">
    <property type="entry name" value="NADH-UBIQUINONE OXIDOREDUCTASE CHAIN 4"/>
    <property type="match status" value="1"/>
</dbReference>
<keyword evidence="3 8" id="KW-0812">Transmembrane</keyword>
<feature type="transmembrane region" description="Helical" evidence="9">
    <location>
        <begin position="246"/>
        <end position="263"/>
    </location>
</feature>
<evidence type="ECO:0000313" key="12">
    <source>
        <dbReference type="EMBL" id="RFU17671.1"/>
    </source>
</evidence>
<feature type="transmembrane region" description="Helical" evidence="9">
    <location>
        <begin position="205"/>
        <end position="225"/>
    </location>
</feature>